<protein>
    <recommendedName>
        <fullName evidence="1">F-box associated beta-propeller type 3 domain-containing protein</fullName>
    </recommendedName>
</protein>
<dbReference type="InterPro" id="IPR013187">
    <property type="entry name" value="F-box-assoc_dom_typ3"/>
</dbReference>
<name>A0A5J5BFM4_9ASTE</name>
<sequence length="241" mass="28240">MHGRYLSIMGSCNGFLCMASERSPNPVIICNPITREQICLPESVPDFSFFDHHIGLGYDLSTMKYKVVRMYMENSEFNRFWIITLGESSWRQLDAPYRVLFWGIVGPIYCEGALYWIIDKVSHSVGNEYILVLDLSDEEFRTIMNPSNIRMPMYNPNLYDGNLQLLNLAGIITLIEDECRLMHVWRVISNRGRNYMVHHYTCDMYVRWNVFSRPVLVSMLGEDSFLLELSHHDDLRSQLFL</sequence>
<dbReference type="EMBL" id="CM018036">
    <property type="protein sequence ID" value="KAA8541070.1"/>
    <property type="molecule type" value="Genomic_DNA"/>
</dbReference>
<dbReference type="InterPro" id="IPR017451">
    <property type="entry name" value="F-box-assoc_interact_dom"/>
</dbReference>
<evidence type="ECO:0000259" key="1">
    <source>
        <dbReference type="Pfam" id="PF08268"/>
    </source>
</evidence>
<dbReference type="PANTHER" id="PTHR31672">
    <property type="entry name" value="BNACNNG10540D PROTEIN"/>
    <property type="match status" value="1"/>
</dbReference>
<feature type="domain" description="F-box associated beta-propeller type 3" evidence="1">
    <location>
        <begin position="5"/>
        <end position="185"/>
    </location>
</feature>
<keyword evidence="3" id="KW-1185">Reference proteome</keyword>
<evidence type="ECO:0000313" key="3">
    <source>
        <dbReference type="Proteomes" id="UP000325577"/>
    </source>
</evidence>
<dbReference type="Proteomes" id="UP000325577">
    <property type="component" value="Linkage Group LG13"/>
</dbReference>
<dbReference type="InterPro" id="IPR050796">
    <property type="entry name" value="SCF_F-box_component"/>
</dbReference>
<dbReference type="OrthoDB" id="1495255at2759"/>
<gene>
    <name evidence="2" type="ORF">F0562_025033</name>
</gene>
<dbReference type="AlphaFoldDB" id="A0A5J5BFM4"/>
<organism evidence="2 3">
    <name type="scientific">Nyssa sinensis</name>
    <dbReference type="NCBI Taxonomy" id="561372"/>
    <lineage>
        <taxon>Eukaryota</taxon>
        <taxon>Viridiplantae</taxon>
        <taxon>Streptophyta</taxon>
        <taxon>Embryophyta</taxon>
        <taxon>Tracheophyta</taxon>
        <taxon>Spermatophyta</taxon>
        <taxon>Magnoliopsida</taxon>
        <taxon>eudicotyledons</taxon>
        <taxon>Gunneridae</taxon>
        <taxon>Pentapetalae</taxon>
        <taxon>asterids</taxon>
        <taxon>Cornales</taxon>
        <taxon>Nyssaceae</taxon>
        <taxon>Nyssa</taxon>
    </lineage>
</organism>
<reference evidence="2 3" key="1">
    <citation type="submission" date="2019-09" db="EMBL/GenBank/DDBJ databases">
        <title>A chromosome-level genome assembly of the Chinese tupelo Nyssa sinensis.</title>
        <authorList>
            <person name="Yang X."/>
            <person name="Kang M."/>
            <person name="Yang Y."/>
            <person name="Xiong H."/>
            <person name="Wang M."/>
            <person name="Zhang Z."/>
            <person name="Wang Z."/>
            <person name="Wu H."/>
            <person name="Ma T."/>
            <person name="Liu J."/>
            <person name="Xi Z."/>
        </authorList>
    </citation>
    <scope>NUCLEOTIDE SEQUENCE [LARGE SCALE GENOMIC DNA]</scope>
    <source>
        <strain evidence="2">J267</strain>
        <tissue evidence="2">Leaf</tissue>
    </source>
</reference>
<dbReference type="NCBIfam" id="TIGR01640">
    <property type="entry name" value="F_box_assoc_1"/>
    <property type="match status" value="1"/>
</dbReference>
<accession>A0A5J5BFM4</accession>
<dbReference type="Pfam" id="PF08268">
    <property type="entry name" value="FBA_3"/>
    <property type="match status" value="1"/>
</dbReference>
<proteinExistence type="predicted"/>
<evidence type="ECO:0000313" key="2">
    <source>
        <dbReference type="EMBL" id="KAA8541070.1"/>
    </source>
</evidence>
<dbReference type="PANTHER" id="PTHR31672:SF13">
    <property type="entry name" value="F-BOX PROTEIN CPR30-LIKE"/>
    <property type="match status" value="1"/>
</dbReference>